<dbReference type="GO" id="GO:0016706">
    <property type="term" value="F:2-oxoglutarate-dependent dioxygenase activity"/>
    <property type="evidence" value="ECO:0007669"/>
    <property type="project" value="TreeGrafter"/>
</dbReference>
<dbReference type="PANTHER" id="PTHR30468:SF10">
    <property type="entry name" value="TAUD_TFDA-LIKE DOMAIN-CONTAINING PROTEIN"/>
    <property type="match status" value="1"/>
</dbReference>
<proteinExistence type="inferred from homology"/>
<keyword evidence="6" id="KW-0408">Iron</keyword>
<dbReference type="Proteomes" id="UP000243515">
    <property type="component" value="Unassembled WGS sequence"/>
</dbReference>
<dbReference type="PANTHER" id="PTHR30468">
    <property type="entry name" value="ALPHA-KETOGLUTARATE-DEPENDENT SULFONATE DIOXYGENASE"/>
    <property type="match status" value="1"/>
</dbReference>
<evidence type="ECO:0000256" key="5">
    <source>
        <dbReference type="ARBA" id="ARBA00023002"/>
    </source>
</evidence>
<evidence type="ECO:0000256" key="3">
    <source>
        <dbReference type="ARBA" id="ARBA00022723"/>
    </source>
</evidence>
<keyword evidence="5" id="KW-0560">Oxidoreductase</keyword>
<evidence type="ECO:0000256" key="1">
    <source>
        <dbReference type="ARBA" id="ARBA00001954"/>
    </source>
</evidence>
<comment type="similarity">
    <text evidence="2">Belongs to the TfdA dioxygenase family.</text>
</comment>
<evidence type="ECO:0000256" key="4">
    <source>
        <dbReference type="ARBA" id="ARBA00022964"/>
    </source>
</evidence>
<accession>A0A232M661</accession>
<dbReference type="AlphaFoldDB" id="A0A232M661"/>
<evidence type="ECO:0000256" key="6">
    <source>
        <dbReference type="ARBA" id="ARBA00023004"/>
    </source>
</evidence>
<evidence type="ECO:0000313" key="8">
    <source>
        <dbReference type="EMBL" id="OXV11879.1"/>
    </source>
</evidence>
<dbReference type="Gene3D" id="3.60.130.10">
    <property type="entry name" value="Clavaminate synthase-like"/>
    <property type="match status" value="1"/>
</dbReference>
<dbReference type="GO" id="GO:0005737">
    <property type="term" value="C:cytoplasm"/>
    <property type="evidence" value="ECO:0007669"/>
    <property type="project" value="TreeGrafter"/>
</dbReference>
<dbReference type="InterPro" id="IPR051323">
    <property type="entry name" value="AtsK-like"/>
</dbReference>
<name>A0A232M661_9EURO</name>
<dbReference type="SUPFAM" id="SSF51197">
    <property type="entry name" value="Clavaminate synthase-like"/>
    <property type="match status" value="1"/>
</dbReference>
<feature type="domain" description="TauD/TfdA-like" evidence="7">
    <location>
        <begin position="52"/>
        <end position="342"/>
    </location>
</feature>
<dbReference type="GO" id="GO:0046872">
    <property type="term" value="F:metal ion binding"/>
    <property type="evidence" value="ECO:0007669"/>
    <property type="project" value="UniProtKB-KW"/>
</dbReference>
<keyword evidence="4" id="KW-0223">Dioxygenase</keyword>
<dbReference type="Pfam" id="PF02668">
    <property type="entry name" value="TauD"/>
    <property type="match status" value="1"/>
</dbReference>
<dbReference type="EMBL" id="NPHW01002241">
    <property type="protein sequence ID" value="OXV11879.1"/>
    <property type="molecule type" value="Genomic_DNA"/>
</dbReference>
<keyword evidence="9" id="KW-1185">Reference proteome</keyword>
<evidence type="ECO:0000256" key="2">
    <source>
        <dbReference type="ARBA" id="ARBA00005896"/>
    </source>
</evidence>
<organism evidence="8 9">
    <name type="scientific">Elaphomyces granulatus</name>
    <dbReference type="NCBI Taxonomy" id="519963"/>
    <lineage>
        <taxon>Eukaryota</taxon>
        <taxon>Fungi</taxon>
        <taxon>Dikarya</taxon>
        <taxon>Ascomycota</taxon>
        <taxon>Pezizomycotina</taxon>
        <taxon>Eurotiomycetes</taxon>
        <taxon>Eurotiomycetidae</taxon>
        <taxon>Eurotiales</taxon>
        <taxon>Elaphomycetaceae</taxon>
        <taxon>Elaphomyces</taxon>
    </lineage>
</organism>
<reference evidence="8 9" key="1">
    <citation type="journal article" date="2015" name="Environ. Microbiol.">
        <title>Metagenome sequence of Elaphomyces granulatus from sporocarp tissue reveals Ascomycota ectomycorrhizal fingerprints of genome expansion and a Proteobacteria-rich microbiome.</title>
        <authorList>
            <person name="Quandt C.A."/>
            <person name="Kohler A."/>
            <person name="Hesse C.N."/>
            <person name="Sharpton T.J."/>
            <person name="Martin F."/>
            <person name="Spatafora J.W."/>
        </authorList>
    </citation>
    <scope>NUCLEOTIDE SEQUENCE [LARGE SCALE GENOMIC DNA]</scope>
    <source>
        <strain evidence="8 9">OSC145934</strain>
    </source>
</reference>
<dbReference type="InterPro" id="IPR042098">
    <property type="entry name" value="TauD-like_sf"/>
</dbReference>
<sequence>MAPEADVSSMGRHVVANGAGLKQDKPINTVHNILPRGPLRPNGVLKDFKSFDVTPIIGTEFPDSKLTDWMKAPNSDALLRDLAITISRRGVVFFRSQTDLTDNLQKKLAQRLGELTEKPSTSSLHIHPLVNFDMDNTSNDRNVNVITTDQVARPAEDLFVNHVERPLGARGGWHTDIGYETCPADYTILNLVALPSTGGDTLWASSCEIYDKISPAYRQFLETLTASFAQIRYPITAKARGFEIYSDERGSPENIGVSLNAVHPVVRTNPVTGWKSLFAVGNHMQRINGLTTEESRRLHDWFLQLIVENHDCQLLAIWDNRTVLHSATMDFAGLGPRTGHRVVSIGERPYMDPNSKTRREALAAEAAKLST</sequence>
<protein>
    <recommendedName>
        <fullName evidence="7">TauD/TfdA-like domain-containing protein</fullName>
    </recommendedName>
</protein>
<dbReference type="OrthoDB" id="10257314at2759"/>
<comment type="caution">
    <text evidence="8">The sequence shown here is derived from an EMBL/GenBank/DDBJ whole genome shotgun (WGS) entry which is preliminary data.</text>
</comment>
<dbReference type="InterPro" id="IPR003819">
    <property type="entry name" value="TauD/TfdA-like"/>
</dbReference>
<gene>
    <name evidence="8" type="ORF">Egran_00359</name>
</gene>
<keyword evidence="3" id="KW-0479">Metal-binding</keyword>
<evidence type="ECO:0000259" key="7">
    <source>
        <dbReference type="Pfam" id="PF02668"/>
    </source>
</evidence>
<evidence type="ECO:0000313" key="9">
    <source>
        <dbReference type="Proteomes" id="UP000243515"/>
    </source>
</evidence>
<comment type="cofactor">
    <cofactor evidence="1">
        <name>Fe(2+)</name>
        <dbReference type="ChEBI" id="CHEBI:29033"/>
    </cofactor>
</comment>